<feature type="non-terminal residue" evidence="2">
    <location>
        <position position="1"/>
    </location>
</feature>
<reference evidence="2 3" key="1">
    <citation type="submission" date="2024-01" db="EMBL/GenBank/DDBJ databases">
        <authorList>
            <person name="Waweru B."/>
        </authorList>
    </citation>
    <scope>NUCLEOTIDE SEQUENCE [LARGE SCALE GENOMIC DNA]</scope>
</reference>
<evidence type="ECO:0000313" key="3">
    <source>
        <dbReference type="Proteomes" id="UP001314170"/>
    </source>
</evidence>
<evidence type="ECO:0000313" key="2">
    <source>
        <dbReference type="EMBL" id="CAK7324586.1"/>
    </source>
</evidence>
<feature type="region of interest" description="Disordered" evidence="1">
    <location>
        <begin position="30"/>
        <end position="60"/>
    </location>
</feature>
<feature type="compositionally biased region" description="Polar residues" evidence="1">
    <location>
        <begin position="49"/>
        <end position="60"/>
    </location>
</feature>
<organism evidence="2 3">
    <name type="scientific">Dovyalis caffra</name>
    <dbReference type="NCBI Taxonomy" id="77055"/>
    <lineage>
        <taxon>Eukaryota</taxon>
        <taxon>Viridiplantae</taxon>
        <taxon>Streptophyta</taxon>
        <taxon>Embryophyta</taxon>
        <taxon>Tracheophyta</taxon>
        <taxon>Spermatophyta</taxon>
        <taxon>Magnoliopsida</taxon>
        <taxon>eudicotyledons</taxon>
        <taxon>Gunneridae</taxon>
        <taxon>Pentapetalae</taxon>
        <taxon>rosids</taxon>
        <taxon>fabids</taxon>
        <taxon>Malpighiales</taxon>
        <taxon>Salicaceae</taxon>
        <taxon>Flacourtieae</taxon>
        <taxon>Dovyalis</taxon>
    </lineage>
</organism>
<dbReference type="Proteomes" id="UP001314170">
    <property type="component" value="Unassembled WGS sequence"/>
</dbReference>
<comment type="caution">
    <text evidence="2">The sequence shown here is derived from an EMBL/GenBank/DDBJ whole genome shotgun (WGS) entry which is preliminary data.</text>
</comment>
<evidence type="ECO:0000256" key="1">
    <source>
        <dbReference type="SAM" id="MobiDB-lite"/>
    </source>
</evidence>
<gene>
    <name evidence="2" type="ORF">DCAF_LOCUS2234</name>
</gene>
<sequence length="60" mass="6601">KHLGGHLMSKGDASYTYIDSQGYKKVTFGTRSNEKHTPKFPSFGGTLSLAKSQPQPTHHI</sequence>
<keyword evidence="3" id="KW-1185">Reference proteome</keyword>
<feature type="non-terminal residue" evidence="2">
    <location>
        <position position="60"/>
    </location>
</feature>
<name>A0AAV1QSX3_9ROSI</name>
<protein>
    <submittedName>
        <fullName evidence="2">Uncharacterized protein</fullName>
    </submittedName>
</protein>
<dbReference type="EMBL" id="CAWUPB010000351">
    <property type="protein sequence ID" value="CAK7324586.1"/>
    <property type="molecule type" value="Genomic_DNA"/>
</dbReference>
<proteinExistence type="predicted"/>
<dbReference type="AlphaFoldDB" id="A0AAV1QSX3"/>
<accession>A0AAV1QSX3</accession>